<protein>
    <recommendedName>
        <fullName evidence="2">3-hydroxyisobutyryl-CoA hydrolase</fullName>
        <ecNumber evidence="2">3.1.2.4</ecNumber>
    </recommendedName>
</protein>
<dbReference type="PATRIC" id="fig|1297742.4.peg.4372"/>
<dbReference type="KEGG" id="mym:A176_004330"/>
<dbReference type="CDD" id="cd06558">
    <property type="entry name" value="crotonase-like"/>
    <property type="match status" value="1"/>
</dbReference>
<comment type="catalytic activity">
    <reaction evidence="1">
        <text>3-hydroxy-2-methylpropanoyl-CoA + H2O = 3-hydroxy-2-methylpropanoate + CoA + H(+)</text>
        <dbReference type="Rhea" id="RHEA:20888"/>
        <dbReference type="ChEBI" id="CHEBI:11805"/>
        <dbReference type="ChEBI" id="CHEBI:15377"/>
        <dbReference type="ChEBI" id="CHEBI:15378"/>
        <dbReference type="ChEBI" id="CHEBI:57287"/>
        <dbReference type="ChEBI" id="CHEBI:57340"/>
        <dbReference type="EC" id="3.1.2.4"/>
    </reaction>
</comment>
<dbReference type="GO" id="GO:0003860">
    <property type="term" value="F:3-hydroxyisobutyryl-CoA hydrolase activity"/>
    <property type="evidence" value="ECO:0007669"/>
    <property type="project" value="UniProtKB-EC"/>
</dbReference>
<keyword evidence="6" id="KW-1185">Reference proteome</keyword>
<dbReference type="Proteomes" id="UP000009026">
    <property type="component" value="Chromosome"/>
</dbReference>
<gene>
    <name evidence="5" type="ORF">A176_004330</name>
</gene>
<dbReference type="InterPro" id="IPR029045">
    <property type="entry name" value="ClpP/crotonase-like_dom_sf"/>
</dbReference>
<name>A0A0H4X0N3_9BACT</name>
<dbReference type="PANTHER" id="PTHR43176:SF3">
    <property type="entry name" value="3-HYDROXYISOBUTYRYL-COA HYDROLASE, MITOCHONDRIAL"/>
    <property type="match status" value="1"/>
</dbReference>
<dbReference type="NCBIfam" id="NF004127">
    <property type="entry name" value="PRK05617.1"/>
    <property type="match status" value="1"/>
</dbReference>
<dbReference type="SUPFAM" id="SSF52096">
    <property type="entry name" value="ClpP/crotonase"/>
    <property type="match status" value="1"/>
</dbReference>
<dbReference type="RefSeq" id="WP_002634847.1">
    <property type="nucleotide sequence ID" value="NZ_CP012109.1"/>
</dbReference>
<reference evidence="5 6" key="1">
    <citation type="journal article" date="2016" name="PLoS ONE">
        <title>Complete Genome Sequence and Comparative Genomics of a Novel Myxobacterium Myxococcus hansupus.</title>
        <authorList>
            <person name="Sharma G."/>
            <person name="Narwani T."/>
            <person name="Subramanian S."/>
        </authorList>
    </citation>
    <scope>NUCLEOTIDE SEQUENCE [LARGE SCALE GENOMIC DNA]</scope>
    <source>
        <strain evidence="6">mixupus</strain>
    </source>
</reference>
<dbReference type="EC" id="3.1.2.4" evidence="2"/>
<evidence type="ECO:0000256" key="2">
    <source>
        <dbReference type="ARBA" id="ARBA00011915"/>
    </source>
</evidence>
<dbReference type="GO" id="GO:0006574">
    <property type="term" value="P:L-valine catabolic process"/>
    <property type="evidence" value="ECO:0007669"/>
    <property type="project" value="TreeGrafter"/>
</dbReference>
<keyword evidence="3" id="KW-0378">Hydrolase</keyword>
<accession>A0A0H4X0N3</accession>
<sequence length="360" mass="38619">MSDDLLLETRGAVGVVTLNRPKALNALNLGMCRTLHPALDAWAADPAIQAVVIRGAGGRAFCAGGDVRAVALSVGDASADEKGRVSREFFRAEYALNHRIHHFGKPYVSLVDGVCMGGGLGLSMHGTHRVVTEKLILAMPETALGLFPDVGGGWFLPRFPGESGTYLGLTGARCNAADAMWLGYGTHNVESARLDSVLEALVSAPWGSGAASSVVDAVLAGFHADAGTSPLSVQHAAIDRCFAAERVDDIQQALEVEGTPWAQETWGTLLRMCPTSLKVTLRQLRMGRTRDYDEMANVEYRLSQTMTARPDFREGIRSVLVDKDNKPHWKPTTLAEVTDEVVETLFAPLPGDGWTLPARG</sequence>
<dbReference type="EMBL" id="CP012109">
    <property type="protein sequence ID" value="AKQ67418.1"/>
    <property type="molecule type" value="Genomic_DNA"/>
</dbReference>
<dbReference type="AlphaFoldDB" id="A0A0H4X0N3"/>
<evidence type="ECO:0000256" key="1">
    <source>
        <dbReference type="ARBA" id="ARBA00001709"/>
    </source>
</evidence>
<evidence type="ECO:0000259" key="4">
    <source>
        <dbReference type="Pfam" id="PF16113"/>
    </source>
</evidence>
<dbReference type="InterPro" id="IPR032259">
    <property type="entry name" value="HIBYL-CoA-H"/>
</dbReference>
<dbReference type="Gene3D" id="3.90.226.10">
    <property type="entry name" value="2-enoyl-CoA Hydratase, Chain A, domain 1"/>
    <property type="match status" value="1"/>
</dbReference>
<evidence type="ECO:0000313" key="6">
    <source>
        <dbReference type="Proteomes" id="UP000009026"/>
    </source>
</evidence>
<evidence type="ECO:0000256" key="3">
    <source>
        <dbReference type="ARBA" id="ARBA00022801"/>
    </source>
</evidence>
<dbReference type="FunFam" id="3.90.226.10:FF:000026">
    <property type="entry name" value="3-hydroxyisobutyryl-CoA hydrolase, mitochondrial"/>
    <property type="match status" value="1"/>
</dbReference>
<evidence type="ECO:0000313" key="5">
    <source>
        <dbReference type="EMBL" id="AKQ67418.1"/>
    </source>
</evidence>
<dbReference type="InterPro" id="IPR045004">
    <property type="entry name" value="ECH_dom"/>
</dbReference>
<dbReference type="Pfam" id="PF16113">
    <property type="entry name" value="ECH_2"/>
    <property type="match status" value="1"/>
</dbReference>
<dbReference type="eggNOG" id="COG1024">
    <property type="taxonomic scope" value="Bacteria"/>
</dbReference>
<organism evidence="5 6">
    <name type="scientific">Pseudomyxococcus hansupus</name>
    <dbReference type="NCBI Taxonomy" id="1297742"/>
    <lineage>
        <taxon>Bacteria</taxon>
        <taxon>Pseudomonadati</taxon>
        <taxon>Myxococcota</taxon>
        <taxon>Myxococcia</taxon>
        <taxon>Myxococcales</taxon>
        <taxon>Cystobacterineae</taxon>
        <taxon>Myxococcaceae</taxon>
        <taxon>Pseudomyxococcus</taxon>
    </lineage>
</organism>
<dbReference type="STRING" id="1297742.A176_004330"/>
<proteinExistence type="predicted"/>
<feature type="domain" description="Enoyl-CoA hydratase/isomerase" evidence="4">
    <location>
        <begin position="13"/>
        <end position="346"/>
    </location>
</feature>
<dbReference type="PANTHER" id="PTHR43176">
    <property type="entry name" value="3-HYDROXYISOBUTYRYL-COA HYDROLASE-RELATED"/>
    <property type="match status" value="1"/>
</dbReference>
<dbReference type="OrthoDB" id="9790967at2"/>